<evidence type="ECO:0000313" key="2">
    <source>
        <dbReference type="EMBL" id="QJD69851.1"/>
    </source>
</evidence>
<organism evidence="2 3">
    <name type="scientific">Xanthomonas campestris pv. badrii</name>
    <dbReference type="NCBI Taxonomy" id="149696"/>
    <lineage>
        <taxon>Bacteria</taxon>
        <taxon>Pseudomonadati</taxon>
        <taxon>Pseudomonadota</taxon>
        <taxon>Gammaproteobacteria</taxon>
        <taxon>Lysobacterales</taxon>
        <taxon>Lysobacteraceae</taxon>
        <taxon>Xanthomonas</taxon>
    </lineage>
</organism>
<protein>
    <submittedName>
        <fullName evidence="2">Uncharacterized protein</fullName>
    </submittedName>
</protein>
<evidence type="ECO:0000313" key="3">
    <source>
        <dbReference type="Proteomes" id="UP000503498"/>
    </source>
</evidence>
<evidence type="ECO:0000256" key="1">
    <source>
        <dbReference type="SAM" id="MobiDB-lite"/>
    </source>
</evidence>
<dbReference type="RefSeq" id="WP_169707969.1">
    <property type="nucleotide sequence ID" value="NZ_CP051651.1"/>
</dbReference>
<dbReference type="EMBL" id="CP051651">
    <property type="protein sequence ID" value="QJD69851.1"/>
    <property type="molecule type" value="Genomic_DNA"/>
</dbReference>
<sequence>MGNCLRPPSSNTATDVWGHGTAQASTSNPSSQAANTIPGSQEQGAVESVAGSRIADMWLSSLERPGGRSSRRSIRSTAQAPVQSNLDERRQSMLERAVTLVDHWQAFQERCAGTGVGDPQARHLNILKRIIERNKQALENIGGDGGHINERHLDQIERQLRRFEINISNQKKLESHLARATDLLGRLRLLQNQLATRGYTNEILDGVDSKIKELEGILNELARVDADGTGIDYDGSHGDAIASFDSLTLSFEVTLASQEPGYEDYMKPALTAFLKDGYSSSRRMAGGDPGMHGGGSHGIS</sequence>
<reference evidence="2 3" key="2">
    <citation type="submission" date="2020-04" db="EMBL/GenBank/DDBJ databases">
        <authorList>
            <person name="Fomenkov A."/>
            <person name="Anton B.P."/>
            <person name="Roberts R.J."/>
        </authorList>
    </citation>
    <scope>NUCLEOTIDE SEQUENCE [LARGE SCALE GENOMIC DNA]</scope>
    <source>
        <strain evidence="2 3">NEB122</strain>
    </source>
</reference>
<feature type="compositionally biased region" description="Polar residues" evidence="1">
    <location>
        <begin position="22"/>
        <end position="43"/>
    </location>
</feature>
<name>A0A7Z2VDX7_XANCA</name>
<dbReference type="AlphaFoldDB" id="A0A7Z2VDX7"/>
<gene>
    <name evidence="2" type="ORF">HG421_20615</name>
</gene>
<feature type="region of interest" description="Disordered" evidence="1">
    <location>
        <begin position="61"/>
        <end position="88"/>
    </location>
</feature>
<feature type="region of interest" description="Disordered" evidence="1">
    <location>
        <begin position="1"/>
        <end position="43"/>
    </location>
</feature>
<accession>A0A7Z2VDX7</accession>
<proteinExistence type="predicted"/>
<dbReference type="Proteomes" id="UP000503498">
    <property type="component" value="Chromosome"/>
</dbReference>
<reference evidence="2 3" key="1">
    <citation type="submission" date="2020-04" db="EMBL/GenBank/DDBJ databases">
        <title>Genome-Wide Identification of 5-Methylcytosine Sites in Bacterial Genomes By High-Throughput Sequencing of MspJI Restriction Fragments.</title>
        <authorList>
            <person name="Wu V."/>
        </authorList>
    </citation>
    <scope>NUCLEOTIDE SEQUENCE [LARGE SCALE GENOMIC DNA]</scope>
    <source>
        <strain evidence="2 3">NEB122</strain>
    </source>
</reference>